<dbReference type="EMBL" id="CP123504">
    <property type="protein sequence ID" value="WGM00350.1"/>
    <property type="molecule type" value="Genomic_DNA"/>
</dbReference>
<dbReference type="RefSeq" id="WP_280623929.1">
    <property type="nucleotide sequence ID" value="NZ_CP123504.1"/>
</dbReference>
<evidence type="ECO:0000313" key="2">
    <source>
        <dbReference type="EMBL" id="WGM01897.1"/>
    </source>
</evidence>
<dbReference type="Pfam" id="PF05939">
    <property type="entry name" value="Phage_min_tail"/>
    <property type="match status" value="1"/>
</dbReference>
<reference evidence="2" key="1">
    <citation type="submission" date="2023-04" db="EMBL/GenBank/DDBJ databases">
        <title>Genome dynamics across the evolutionary transition to endosymbiosis.</title>
        <authorList>
            <person name="Siozios S."/>
            <person name="Nadal-Jimenez P."/>
            <person name="Azagi T."/>
            <person name="Sprong H."/>
            <person name="Frost C.L."/>
            <person name="Parratt S.R."/>
            <person name="Taylor G."/>
            <person name="Brettell L."/>
            <person name="Lew K.C."/>
            <person name="Croft L."/>
            <person name="King K.C."/>
            <person name="Brockhurst M.A."/>
            <person name="Hypsa V."/>
            <person name="Novakova E."/>
            <person name="Darby A.C."/>
            <person name="Hurst G.D.D."/>
        </authorList>
    </citation>
    <scope>NUCLEOTIDE SEQUENCE</scope>
    <source>
        <strain evidence="2">APv</strain>
    </source>
</reference>
<accession>A0AA95K6X4</accession>
<gene>
    <name evidence="2" type="ORF">QE210_01845</name>
    <name evidence="1" type="ORF">QE210_10720</name>
</gene>
<name>A0AA95K6X4_9GAMM</name>
<dbReference type="AlphaFoldDB" id="A0AA95K6X4"/>
<proteinExistence type="predicted"/>
<organism evidence="2 3">
    <name type="scientific">Arsenophonus nasoniae</name>
    <name type="common">son-killer infecting Nasonia vitripennis</name>
    <dbReference type="NCBI Taxonomy" id="638"/>
    <lineage>
        <taxon>Bacteria</taxon>
        <taxon>Pseudomonadati</taxon>
        <taxon>Pseudomonadota</taxon>
        <taxon>Gammaproteobacteria</taxon>
        <taxon>Enterobacterales</taxon>
        <taxon>Morganellaceae</taxon>
        <taxon>Arsenophonus</taxon>
    </lineage>
</organism>
<evidence type="ECO:0000313" key="3">
    <source>
        <dbReference type="Proteomes" id="UP001177595"/>
    </source>
</evidence>
<protein>
    <submittedName>
        <fullName evidence="2">Phage tail protein</fullName>
    </submittedName>
</protein>
<dbReference type="InterPro" id="IPR010265">
    <property type="entry name" value="Phage_lambda_TipM"/>
</dbReference>
<evidence type="ECO:0000313" key="1">
    <source>
        <dbReference type="EMBL" id="WGM00350.1"/>
    </source>
</evidence>
<sequence>MDEFRWRTQIQDSPTGEFRHRIKEVEFGDGYKQVSADGIHPESQSWPFSYLGRKAEVMPIFDFIRQHTSKSFIWIPPFGVKGVYRVKVDSIKMTPVARDVMKISATFEEAFSA</sequence>
<dbReference type="Proteomes" id="UP001177595">
    <property type="component" value="Chromosome"/>
</dbReference>
<dbReference type="EMBL" id="CP123504">
    <property type="protein sequence ID" value="WGM01897.1"/>
    <property type="molecule type" value="Genomic_DNA"/>
</dbReference>